<accession>A0AAW0E399</accession>
<comment type="caution">
    <text evidence="1">The sequence shown here is derived from an EMBL/GenBank/DDBJ whole genome shotgun (WGS) entry which is preliminary data.</text>
</comment>
<dbReference type="SUPFAM" id="SSF52047">
    <property type="entry name" value="RNI-like"/>
    <property type="match status" value="1"/>
</dbReference>
<protein>
    <recommendedName>
        <fullName evidence="3">F-box domain-containing protein</fullName>
    </recommendedName>
</protein>
<organism evidence="1 2">
    <name type="scientific">Favolaschia claudopus</name>
    <dbReference type="NCBI Taxonomy" id="2862362"/>
    <lineage>
        <taxon>Eukaryota</taxon>
        <taxon>Fungi</taxon>
        <taxon>Dikarya</taxon>
        <taxon>Basidiomycota</taxon>
        <taxon>Agaricomycotina</taxon>
        <taxon>Agaricomycetes</taxon>
        <taxon>Agaricomycetidae</taxon>
        <taxon>Agaricales</taxon>
        <taxon>Marasmiineae</taxon>
        <taxon>Mycenaceae</taxon>
        <taxon>Favolaschia</taxon>
    </lineage>
</organism>
<feature type="non-terminal residue" evidence="1">
    <location>
        <position position="540"/>
    </location>
</feature>
<dbReference type="EMBL" id="JAWWNJ010000004">
    <property type="protein sequence ID" value="KAK7057676.1"/>
    <property type="molecule type" value="Genomic_DNA"/>
</dbReference>
<name>A0AAW0E399_9AGAR</name>
<feature type="non-terminal residue" evidence="1">
    <location>
        <position position="1"/>
    </location>
</feature>
<evidence type="ECO:0000313" key="2">
    <source>
        <dbReference type="Proteomes" id="UP001362999"/>
    </source>
</evidence>
<proteinExistence type="predicted"/>
<evidence type="ECO:0008006" key="3">
    <source>
        <dbReference type="Google" id="ProtNLM"/>
    </source>
</evidence>
<dbReference type="AlphaFoldDB" id="A0AAW0E399"/>
<keyword evidence="2" id="KW-1185">Reference proteome</keyword>
<sequence length="540" mass="60945">SDVPDELWSLIGSFASRQTVARLCSVSQYFYVLFSPSLYSNTVDPPLTASQSTLLLRTLVIGTYSELESTSITKPSHNHLHPASLIKQLGLVDRYGHEYLRDKHEIFEIFRALEQPALAEGLRTLHWSLVAGIDELGRIMGVAGKFPHLKELSVSSRGNLNNFNFVHIPCLEVLRIELDLTSVLEHGKFAMRYYLCFKFAEAIQMLPCSSPLLHALHLDIKIPFWEGFGFPEDGYPDLIAALNSIRLPMLLVFDISVDLVPEDFWDYGTSLDYLPQTDLAPFLRSHPSLVHLTLNVLGTKLDEQVTFLPKLRSFSGSFAEASLLCARQRHLQKLTIKLVYKERFTPLPLPQFAIAELGGWSLTHLRISAYDVFGQYMKYTDEISPTTFHDLASSLPNLVDLDITISHPMRKYRDHLTSLTELQSLRIHQYRIRYLGPPNWPAHLVFPSDEYVEEFAFVLPSLPQLTRIEISVIGDISPLSKRDCNHNHESTTSPDCDSDCDVVFPDICWESLGDTPDVTVSYSFSVSRPSSGACLVLNSA</sequence>
<reference evidence="1 2" key="1">
    <citation type="journal article" date="2024" name="J Genomics">
        <title>Draft genome sequencing and assembly of Favolaschia claudopus CIRM-BRFM 2984 isolated from oak limbs.</title>
        <authorList>
            <person name="Navarro D."/>
            <person name="Drula E."/>
            <person name="Chaduli D."/>
            <person name="Cazenave R."/>
            <person name="Ahrendt S."/>
            <person name="Wang J."/>
            <person name="Lipzen A."/>
            <person name="Daum C."/>
            <person name="Barry K."/>
            <person name="Grigoriev I.V."/>
            <person name="Favel A."/>
            <person name="Rosso M.N."/>
            <person name="Martin F."/>
        </authorList>
    </citation>
    <scope>NUCLEOTIDE SEQUENCE [LARGE SCALE GENOMIC DNA]</scope>
    <source>
        <strain evidence="1 2">CIRM-BRFM 2984</strain>
    </source>
</reference>
<gene>
    <name evidence="1" type="ORF">R3P38DRAFT_2433018</name>
</gene>
<evidence type="ECO:0000313" key="1">
    <source>
        <dbReference type="EMBL" id="KAK7057676.1"/>
    </source>
</evidence>
<dbReference type="Proteomes" id="UP001362999">
    <property type="component" value="Unassembled WGS sequence"/>
</dbReference>